<gene>
    <name evidence="2" type="ordered locus">BBR47_42830</name>
</gene>
<evidence type="ECO:0000313" key="2">
    <source>
        <dbReference type="EMBL" id="BAH45260.1"/>
    </source>
</evidence>
<name>C0ZHY6_BREBN</name>
<proteinExistence type="predicted"/>
<feature type="compositionally biased region" description="Polar residues" evidence="1">
    <location>
        <begin position="32"/>
        <end position="43"/>
    </location>
</feature>
<organism evidence="2 3">
    <name type="scientific">Brevibacillus brevis (strain 47 / JCM 6285 / NBRC 100599)</name>
    <dbReference type="NCBI Taxonomy" id="358681"/>
    <lineage>
        <taxon>Bacteria</taxon>
        <taxon>Bacillati</taxon>
        <taxon>Bacillota</taxon>
        <taxon>Bacilli</taxon>
        <taxon>Bacillales</taxon>
        <taxon>Paenibacillaceae</taxon>
        <taxon>Brevibacillus</taxon>
    </lineage>
</organism>
<evidence type="ECO:0000313" key="3">
    <source>
        <dbReference type="Proteomes" id="UP000001877"/>
    </source>
</evidence>
<sequence length="43" mass="4773">MNQQKLARRKSAGLADLDNAYPVGTSKRGPRLSNTSSLRNFRP</sequence>
<dbReference type="HOGENOM" id="CLU_3230570_0_0_9"/>
<feature type="compositionally biased region" description="Basic residues" evidence="1">
    <location>
        <begin position="1"/>
        <end position="11"/>
    </location>
</feature>
<dbReference type="Proteomes" id="UP000001877">
    <property type="component" value="Chromosome"/>
</dbReference>
<protein>
    <submittedName>
        <fullName evidence="2">Uncharacterized protein</fullName>
    </submittedName>
</protein>
<reference evidence="2 3" key="1">
    <citation type="submission" date="2005-03" db="EMBL/GenBank/DDBJ databases">
        <title>Brevibacillus brevis strain 47, complete genome.</title>
        <authorList>
            <person name="Hosoyama A."/>
            <person name="Yamada R."/>
            <person name="Hongo Y."/>
            <person name="Terui Y."/>
            <person name="Ankai A."/>
            <person name="Masuyama W."/>
            <person name="Sekiguchi M."/>
            <person name="Takeda T."/>
            <person name="Asano K."/>
            <person name="Ohji S."/>
            <person name="Ichikawa N."/>
            <person name="Narita S."/>
            <person name="Aoki N."/>
            <person name="Miura H."/>
            <person name="Matsushita S."/>
            <person name="Sekigawa T."/>
            <person name="Yamagata H."/>
            <person name="Yoshikawa H."/>
            <person name="Udaka S."/>
            <person name="Tanikawa S."/>
            <person name="Fujita N."/>
        </authorList>
    </citation>
    <scope>NUCLEOTIDE SEQUENCE [LARGE SCALE GENOMIC DNA]</scope>
    <source>
        <strain evidence="3">47 / JCM 6285 / NBRC 100599</strain>
    </source>
</reference>
<keyword evidence="3" id="KW-1185">Reference proteome</keyword>
<dbReference type="KEGG" id="bbe:BBR47_42830"/>
<dbReference type="AlphaFoldDB" id="C0ZHY6"/>
<accession>C0ZHY6</accession>
<dbReference type="EMBL" id="AP008955">
    <property type="protein sequence ID" value="BAH45260.1"/>
    <property type="molecule type" value="Genomic_DNA"/>
</dbReference>
<dbReference type="STRING" id="358681.BBR47_42830"/>
<feature type="region of interest" description="Disordered" evidence="1">
    <location>
        <begin position="1"/>
        <end position="43"/>
    </location>
</feature>
<evidence type="ECO:0000256" key="1">
    <source>
        <dbReference type="SAM" id="MobiDB-lite"/>
    </source>
</evidence>